<protein>
    <submittedName>
        <fullName evidence="2">DUF899 domain-containing protein</fullName>
    </submittedName>
</protein>
<dbReference type="KEGG" id="kbs:EPA93_23805"/>
<organism evidence="2 3">
    <name type="scientific">Ktedonosporobacter rubrisoli</name>
    <dbReference type="NCBI Taxonomy" id="2509675"/>
    <lineage>
        <taxon>Bacteria</taxon>
        <taxon>Bacillati</taxon>
        <taxon>Chloroflexota</taxon>
        <taxon>Ktedonobacteria</taxon>
        <taxon>Ktedonobacterales</taxon>
        <taxon>Ktedonosporobacteraceae</taxon>
        <taxon>Ktedonosporobacter</taxon>
    </lineage>
</organism>
<evidence type="ECO:0000256" key="1">
    <source>
        <dbReference type="SAM" id="MobiDB-lite"/>
    </source>
</evidence>
<proteinExistence type="predicted"/>
<dbReference type="OrthoDB" id="9807535at2"/>
<dbReference type="Proteomes" id="UP000290365">
    <property type="component" value="Chromosome"/>
</dbReference>
<dbReference type="InterPro" id="IPR010296">
    <property type="entry name" value="DUF899_thioredox"/>
</dbReference>
<dbReference type="Pfam" id="PF05988">
    <property type="entry name" value="DUF899"/>
    <property type="match status" value="1"/>
</dbReference>
<evidence type="ECO:0000313" key="2">
    <source>
        <dbReference type="EMBL" id="QBD78845.1"/>
    </source>
</evidence>
<name>A0A4P6JU28_KTERU</name>
<reference evidence="2 3" key="1">
    <citation type="submission" date="2019-01" db="EMBL/GenBank/DDBJ databases">
        <title>Ktedonosporobacter rubrisoli SCAWS-G2.</title>
        <authorList>
            <person name="Huang Y."/>
            <person name="Yan B."/>
        </authorList>
    </citation>
    <scope>NUCLEOTIDE SEQUENCE [LARGE SCALE GENOMIC DNA]</scope>
    <source>
        <strain evidence="2 3">SCAWS-G2</strain>
    </source>
</reference>
<dbReference type="EMBL" id="CP035758">
    <property type="protein sequence ID" value="QBD78845.1"/>
    <property type="molecule type" value="Genomic_DNA"/>
</dbReference>
<accession>A0A4P6JU28</accession>
<dbReference type="AlphaFoldDB" id="A0A4P6JU28"/>
<evidence type="ECO:0000313" key="3">
    <source>
        <dbReference type="Proteomes" id="UP000290365"/>
    </source>
</evidence>
<keyword evidence="3" id="KW-1185">Reference proteome</keyword>
<gene>
    <name evidence="2" type="ORF">EPA93_23805</name>
</gene>
<feature type="region of interest" description="Disordered" evidence="1">
    <location>
        <begin position="212"/>
        <end position="237"/>
    </location>
</feature>
<dbReference type="RefSeq" id="WP_129889898.1">
    <property type="nucleotide sequence ID" value="NZ_CP035758.1"/>
</dbReference>
<sequence length="265" mass="29805">MNSRAQHNFTADNDTSALPTVVDRAAWQAELDKLLVREKAHTHEGDAIAAARRRLPMVEVDPTITLIGPHGPVTLLEVFEGRQQLIVYYHMWHADQPAAGQCEGCTFFNGQVRELAYLHSRNVTYATFCEGPYEESIRYRDFMGWDVPWYSAQGSAEALLAGREFGTLACYLRHGDRVFETYWSTGRGVEPMAPSYGLLDMTVYGRQETWEDSPAGWPQHWENTGEQFRTNGRPSAQWSRLEAGRSDDLGASAAATAPHDCHHQS</sequence>
<feature type="compositionally biased region" description="Polar residues" evidence="1">
    <location>
        <begin position="221"/>
        <end position="237"/>
    </location>
</feature>